<evidence type="ECO:0000256" key="5">
    <source>
        <dbReference type="ARBA" id="ARBA00022694"/>
    </source>
</evidence>
<keyword evidence="7 10" id="KW-0067">ATP-binding</keyword>
<evidence type="ECO:0000256" key="3">
    <source>
        <dbReference type="ARBA" id="ARBA00005842"/>
    </source>
</evidence>
<dbReference type="AlphaFoldDB" id="A0A1I6J762"/>
<comment type="caution">
    <text evidence="10">Lacks conserved residue(s) required for the propagation of feature annotation.</text>
</comment>
<comment type="subunit">
    <text evidence="10">Monomer.</text>
</comment>
<keyword evidence="5 10" id="KW-0819">tRNA processing</keyword>
<dbReference type="Proteomes" id="UP000199462">
    <property type="component" value="Unassembled WGS sequence"/>
</dbReference>
<keyword evidence="4 10" id="KW-0808">Transferase</keyword>
<dbReference type="STRING" id="440514.SAMN04488010_2330"/>
<reference evidence="15" key="1">
    <citation type="submission" date="2016-10" db="EMBL/GenBank/DDBJ databases">
        <authorList>
            <person name="Varghese N."/>
            <person name="Submissions S."/>
        </authorList>
    </citation>
    <scope>NUCLEOTIDE SEQUENCE [LARGE SCALE GENOMIC DNA]</scope>
    <source>
        <strain evidence="15">DSM 19891</strain>
    </source>
</reference>
<feature type="site" description="Interaction with substrate tRNA" evidence="10">
    <location>
        <position position="123"/>
    </location>
</feature>
<sequence length="306" mass="35089">MNKTLISVVGPTAIGKTKLAIHLAKQYNTEIISADSRQFFKEMNIGTAVPSLEEQAQAKHHFIQHKSITETYTVGDFEREAIQKLSELFKIHDVIVMVGGSGLYVNAVTDGLNTFPTIDPSIREELNTKLSESGIKPLQHKLKQLDPEYFNKVDIYNPQRVIRALEVAIGSGKPYSSFINKPKAERDFKLLSVGLRAERALIYERINARVDVMVETGLLQEAKSLLSFRDYNALQTVGYKELFKYFDGEWTLDFAISEIKKNTRRFAKRQLTWFLRNEDTLWSDYDYETKTLLDIIDVEIENLKNV</sequence>
<comment type="cofactor">
    <cofactor evidence="1 10">
        <name>Mg(2+)</name>
        <dbReference type="ChEBI" id="CHEBI:18420"/>
    </cofactor>
</comment>
<dbReference type="HAMAP" id="MF_00185">
    <property type="entry name" value="IPP_trans"/>
    <property type="match status" value="1"/>
</dbReference>
<evidence type="ECO:0000256" key="11">
    <source>
        <dbReference type="RuleBase" id="RU003783"/>
    </source>
</evidence>
<evidence type="ECO:0000256" key="2">
    <source>
        <dbReference type="ARBA" id="ARBA00003213"/>
    </source>
</evidence>
<dbReference type="GO" id="GO:0006400">
    <property type="term" value="P:tRNA modification"/>
    <property type="evidence" value="ECO:0007669"/>
    <property type="project" value="TreeGrafter"/>
</dbReference>
<feature type="binding site" evidence="10">
    <location>
        <begin position="10"/>
        <end position="17"/>
    </location>
    <ligand>
        <name>ATP</name>
        <dbReference type="ChEBI" id="CHEBI:30616"/>
    </ligand>
</feature>
<evidence type="ECO:0000256" key="8">
    <source>
        <dbReference type="ARBA" id="ARBA00022842"/>
    </source>
</evidence>
<feature type="site" description="Interaction with substrate tRNA" evidence="10">
    <location>
        <position position="101"/>
    </location>
</feature>
<dbReference type="InterPro" id="IPR039657">
    <property type="entry name" value="Dimethylallyltransferase"/>
</dbReference>
<comment type="catalytic activity">
    <reaction evidence="9 10 11">
        <text>adenosine(37) in tRNA + dimethylallyl diphosphate = N(6)-dimethylallyladenosine(37) in tRNA + diphosphate</text>
        <dbReference type="Rhea" id="RHEA:26482"/>
        <dbReference type="Rhea" id="RHEA-COMP:10162"/>
        <dbReference type="Rhea" id="RHEA-COMP:10375"/>
        <dbReference type="ChEBI" id="CHEBI:33019"/>
        <dbReference type="ChEBI" id="CHEBI:57623"/>
        <dbReference type="ChEBI" id="CHEBI:74411"/>
        <dbReference type="ChEBI" id="CHEBI:74415"/>
        <dbReference type="EC" id="2.5.1.75"/>
    </reaction>
</comment>
<dbReference type="Gene3D" id="1.10.20.140">
    <property type="match status" value="1"/>
</dbReference>
<evidence type="ECO:0000313" key="15">
    <source>
        <dbReference type="Proteomes" id="UP000199462"/>
    </source>
</evidence>
<evidence type="ECO:0000256" key="4">
    <source>
        <dbReference type="ARBA" id="ARBA00022679"/>
    </source>
</evidence>
<evidence type="ECO:0000256" key="7">
    <source>
        <dbReference type="ARBA" id="ARBA00022840"/>
    </source>
</evidence>
<dbReference type="EC" id="2.5.1.75" evidence="10"/>
<keyword evidence="15" id="KW-1185">Reference proteome</keyword>
<evidence type="ECO:0000256" key="13">
    <source>
        <dbReference type="RuleBase" id="RU003785"/>
    </source>
</evidence>
<dbReference type="RefSeq" id="WP_091903169.1">
    <property type="nucleotide sequence ID" value="NZ_FOYX01000002.1"/>
</dbReference>
<evidence type="ECO:0000256" key="6">
    <source>
        <dbReference type="ARBA" id="ARBA00022741"/>
    </source>
</evidence>
<comment type="similarity">
    <text evidence="3 10 13">Belongs to the IPP transferase family.</text>
</comment>
<dbReference type="EMBL" id="FOYX01000002">
    <property type="protein sequence ID" value="SFR74360.1"/>
    <property type="molecule type" value="Genomic_DNA"/>
</dbReference>
<evidence type="ECO:0000256" key="12">
    <source>
        <dbReference type="RuleBase" id="RU003784"/>
    </source>
</evidence>
<dbReference type="SUPFAM" id="SSF52540">
    <property type="entry name" value="P-loop containing nucleoside triphosphate hydrolases"/>
    <property type="match status" value="1"/>
</dbReference>
<dbReference type="NCBIfam" id="TIGR00174">
    <property type="entry name" value="miaA"/>
    <property type="match status" value="1"/>
</dbReference>
<feature type="region of interest" description="Interaction with substrate tRNA" evidence="10">
    <location>
        <begin position="35"/>
        <end position="38"/>
    </location>
</feature>
<accession>A0A1I6J762</accession>
<evidence type="ECO:0000256" key="1">
    <source>
        <dbReference type="ARBA" id="ARBA00001946"/>
    </source>
</evidence>
<feature type="binding site" evidence="10">
    <location>
        <begin position="12"/>
        <end position="17"/>
    </location>
    <ligand>
        <name>substrate</name>
    </ligand>
</feature>
<organism evidence="14 15">
    <name type="scientific">Maribacter stanieri</name>
    <dbReference type="NCBI Taxonomy" id="440514"/>
    <lineage>
        <taxon>Bacteria</taxon>
        <taxon>Pseudomonadati</taxon>
        <taxon>Bacteroidota</taxon>
        <taxon>Flavobacteriia</taxon>
        <taxon>Flavobacteriales</taxon>
        <taxon>Flavobacteriaceae</taxon>
        <taxon>Maribacter</taxon>
    </lineage>
</organism>
<dbReference type="GO" id="GO:0052381">
    <property type="term" value="F:tRNA dimethylallyltransferase activity"/>
    <property type="evidence" value="ECO:0007669"/>
    <property type="project" value="UniProtKB-UniRule"/>
</dbReference>
<comment type="function">
    <text evidence="2 10 12">Catalyzes the transfer of a dimethylallyl group onto the adenine at position 37 in tRNAs that read codons beginning with uridine, leading to the formation of N6-(dimethylallyl)adenosine (i(6)A).</text>
</comment>
<evidence type="ECO:0000256" key="10">
    <source>
        <dbReference type="HAMAP-Rule" id="MF_00185"/>
    </source>
</evidence>
<dbReference type="Gene3D" id="3.40.50.300">
    <property type="entry name" value="P-loop containing nucleotide triphosphate hydrolases"/>
    <property type="match status" value="1"/>
</dbReference>
<name>A0A1I6J762_9FLAO</name>
<keyword evidence="6 10" id="KW-0547">Nucleotide-binding</keyword>
<gene>
    <name evidence="10" type="primary">miaA</name>
    <name evidence="14" type="ORF">SAMN04488010_2330</name>
</gene>
<dbReference type="PANTHER" id="PTHR11088">
    <property type="entry name" value="TRNA DIMETHYLALLYLTRANSFERASE"/>
    <property type="match status" value="1"/>
</dbReference>
<keyword evidence="8 10" id="KW-0460">Magnesium</keyword>
<dbReference type="GO" id="GO:0005524">
    <property type="term" value="F:ATP binding"/>
    <property type="evidence" value="ECO:0007669"/>
    <property type="project" value="UniProtKB-UniRule"/>
</dbReference>
<dbReference type="Pfam" id="PF01715">
    <property type="entry name" value="IPPT"/>
    <property type="match status" value="1"/>
</dbReference>
<proteinExistence type="inferred from homology"/>
<protein>
    <recommendedName>
        <fullName evidence="10">tRNA dimethylallyltransferase</fullName>
        <ecNumber evidence="10">2.5.1.75</ecNumber>
    </recommendedName>
    <alternativeName>
        <fullName evidence="10">Dimethylallyl diphosphate:tRNA dimethylallyltransferase</fullName>
        <shortName evidence="10">DMAPP:tRNA dimethylallyltransferase</shortName>
        <shortName evidence="10">DMATase</shortName>
    </alternativeName>
    <alternativeName>
        <fullName evidence="10">Isopentenyl-diphosphate:tRNA isopentenyltransferase</fullName>
        <shortName evidence="10">IPP transferase</shortName>
        <shortName evidence="10">IPPT</shortName>
        <shortName evidence="10">IPTase</shortName>
    </alternativeName>
</protein>
<dbReference type="InterPro" id="IPR018022">
    <property type="entry name" value="IPT"/>
</dbReference>
<evidence type="ECO:0000256" key="9">
    <source>
        <dbReference type="ARBA" id="ARBA00049563"/>
    </source>
</evidence>
<dbReference type="InterPro" id="IPR027417">
    <property type="entry name" value="P-loop_NTPase"/>
</dbReference>
<feature type="region of interest" description="Interaction with substrate tRNA" evidence="10">
    <location>
        <begin position="159"/>
        <end position="163"/>
    </location>
</feature>
<dbReference type="PANTHER" id="PTHR11088:SF60">
    <property type="entry name" value="TRNA DIMETHYLALLYLTRANSFERASE"/>
    <property type="match status" value="1"/>
</dbReference>
<evidence type="ECO:0000313" key="14">
    <source>
        <dbReference type="EMBL" id="SFR74360.1"/>
    </source>
</evidence>